<dbReference type="InterPro" id="IPR001387">
    <property type="entry name" value="Cro/C1-type_HTH"/>
</dbReference>
<evidence type="ECO:0000313" key="5">
    <source>
        <dbReference type="EMBL" id="PHP66096.1"/>
    </source>
</evidence>
<accession>A0A2G1QKP3</accession>
<evidence type="ECO:0000313" key="6">
    <source>
        <dbReference type="Proteomes" id="UP000221168"/>
    </source>
</evidence>
<dbReference type="Proteomes" id="UP000221168">
    <property type="component" value="Unassembled WGS sequence"/>
</dbReference>
<keyword evidence="2" id="KW-0238">DNA-binding</keyword>
<reference evidence="5 6" key="1">
    <citation type="submission" date="2017-10" db="EMBL/GenBank/DDBJ databases">
        <title>Sedimentibacterium mangrovi gen. nov., sp. nov., a novel member of family Phyllobacteriacea isolated from mangrove sediment.</title>
        <authorList>
            <person name="Liao H."/>
            <person name="Tian Y."/>
        </authorList>
    </citation>
    <scope>NUCLEOTIDE SEQUENCE [LARGE SCALE GENOMIC DNA]</scope>
    <source>
        <strain evidence="5 6">X9-2-2</strain>
    </source>
</reference>
<evidence type="ECO:0000256" key="1">
    <source>
        <dbReference type="ARBA" id="ARBA00023015"/>
    </source>
</evidence>
<organism evidence="5 6">
    <name type="scientific">Zhengella mangrovi</name>
    <dbReference type="NCBI Taxonomy" id="1982044"/>
    <lineage>
        <taxon>Bacteria</taxon>
        <taxon>Pseudomonadati</taxon>
        <taxon>Pseudomonadota</taxon>
        <taxon>Alphaproteobacteria</taxon>
        <taxon>Hyphomicrobiales</taxon>
        <taxon>Notoacmeibacteraceae</taxon>
        <taxon>Zhengella</taxon>
    </lineage>
</organism>
<dbReference type="PROSITE" id="PS50943">
    <property type="entry name" value="HTH_CROC1"/>
    <property type="match status" value="1"/>
</dbReference>
<dbReference type="SMART" id="SM00530">
    <property type="entry name" value="HTH_XRE"/>
    <property type="match status" value="1"/>
</dbReference>
<dbReference type="InterPro" id="IPR010982">
    <property type="entry name" value="Lambda_DNA-bd_dom_sf"/>
</dbReference>
<comment type="caution">
    <text evidence="5">The sequence shown here is derived from an EMBL/GenBank/DDBJ whole genome shotgun (WGS) entry which is preliminary data.</text>
</comment>
<evidence type="ECO:0000259" key="4">
    <source>
        <dbReference type="PROSITE" id="PS50943"/>
    </source>
</evidence>
<dbReference type="PANTHER" id="PTHR36511:SF4">
    <property type="entry name" value="ANTITOXIN MQSA"/>
    <property type="match status" value="1"/>
</dbReference>
<proteinExistence type="predicted"/>
<gene>
    <name evidence="5" type="ORF">CSC94_15975</name>
</gene>
<evidence type="ECO:0000256" key="3">
    <source>
        <dbReference type="ARBA" id="ARBA00023163"/>
    </source>
</evidence>
<evidence type="ECO:0000256" key="2">
    <source>
        <dbReference type="ARBA" id="ARBA00023125"/>
    </source>
</evidence>
<dbReference type="Gene3D" id="1.10.260.40">
    <property type="entry name" value="lambda repressor-like DNA-binding domains"/>
    <property type="match status" value="1"/>
</dbReference>
<dbReference type="SUPFAM" id="SSF47413">
    <property type="entry name" value="lambda repressor-like DNA-binding domains"/>
    <property type="match status" value="1"/>
</dbReference>
<protein>
    <submittedName>
        <fullName evidence="5">Transcriptional regulator</fullName>
    </submittedName>
</protein>
<keyword evidence="1" id="KW-0805">Transcription regulation</keyword>
<dbReference type="OrthoDB" id="461984at2"/>
<dbReference type="EMBL" id="PDVP01000010">
    <property type="protein sequence ID" value="PHP66096.1"/>
    <property type="molecule type" value="Genomic_DNA"/>
</dbReference>
<dbReference type="GO" id="GO:0003677">
    <property type="term" value="F:DNA binding"/>
    <property type="evidence" value="ECO:0007669"/>
    <property type="project" value="UniProtKB-KW"/>
</dbReference>
<dbReference type="InterPro" id="IPR052359">
    <property type="entry name" value="HTH-type_reg/antitoxin"/>
</dbReference>
<dbReference type="RefSeq" id="WP_099307361.1">
    <property type="nucleotide sequence ID" value="NZ_PDVP01000010.1"/>
</dbReference>
<name>A0A2G1QKP3_9HYPH</name>
<sequence length="107" mass="12073">MARIKAKKTPEQAAADLAESLEQASMWFEGDNSKVTVHTFEIEVPDVAKLRRKLKLTQEGFATKLGIPVTTLRNWEQGRRYPTGPARKLLSLIEKRPELVLDLEGVD</sequence>
<dbReference type="CDD" id="cd00093">
    <property type="entry name" value="HTH_XRE"/>
    <property type="match status" value="1"/>
</dbReference>
<keyword evidence="3" id="KW-0804">Transcription</keyword>
<dbReference type="AlphaFoldDB" id="A0A2G1QKP3"/>
<dbReference type="Pfam" id="PF01381">
    <property type="entry name" value="HTH_3"/>
    <property type="match status" value="1"/>
</dbReference>
<feature type="domain" description="HTH cro/C1-type" evidence="4">
    <location>
        <begin position="47"/>
        <end position="100"/>
    </location>
</feature>
<dbReference type="PANTHER" id="PTHR36511">
    <property type="entry name" value="MERR FAMILY BACTERIAL REGULATORY PROTEIN"/>
    <property type="match status" value="1"/>
</dbReference>
<keyword evidence="6" id="KW-1185">Reference proteome</keyword>